<protein>
    <submittedName>
        <fullName evidence="1">SPS-sensor component Ptr3p</fullName>
    </submittedName>
</protein>
<proteinExistence type="predicted"/>
<dbReference type="Proteomes" id="UP001152531">
    <property type="component" value="Unassembled WGS sequence"/>
</dbReference>
<sequence length="688" mass="77402">MNTSTVASLEALLKLRGSLDPNGITADASILTCGCVVSESFFLSNVDSNGKAACPDCSSPQVSFLRPIRQLRELYKIVLKLQNEVNDSSLAIASTSGGSGEFKARRRSSSKKSLKDVDREQMDLISLFYKYAKEETHPDVVSSINANVDPINIELPNDTYTIPPISPRKYSPQDKKLSLEDKMLSTLSEEKEYNFSKCFPFHRKLTTFQTYQKNLFFKNSMLKKGPRYNCSFIHTSTDPFTGEDYTRFVMMTDKRWELYELSKQDSSPIMICCGKSNGEYGPSFADLKEEYGQEIIIRNDFSGQSDNNDDKKKLNSWELLNCQINNDFLVISGTKGIMRVFNISKKSLPHEMGKPLYTYFTNFPIRCISISPTDGLIACSITARERVSGKEQPFIILHKMNRSNSTSKIISSVEPITITVPYRDPIKLINFNATSTHLICCTVWESRYLIIRLRSSGSDNFRKPRLIWTEQSIAKARKRKDSFYNDSDGEEAVDDDALMMDNEGITDVQFGTIPNTIVLTSCSLQNRPPVMLRLEGSSIDYSYNRNLSDSISLSSSTHSKNDDEDHEITNIQSSGLLLRFSEIGFSIHKVAISPRRDALAFLDKDGRIYLVAIPNHELSLNTPIKKVVVQLGEVSNAERYTESGSIKFSADGGKIYVTDRKGTFSIFDFTKGIPGQDSDVVKCKIINV</sequence>
<evidence type="ECO:0000313" key="1">
    <source>
        <dbReference type="EMBL" id="CAH6719462.1"/>
    </source>
</evidence>
<name>A0ACA9Y3F6_9ASCO</name>
<comment type="caution">
    <text evidence="1">The sequence shown here is derived from an EMBL/GenBank/DDBJ whole genome shotgun (WGS) entry which is preliminary data.</text>
</comment>
<gene>
    <name evidence="1" type="ORF">CLIB1444_02S09098</name>
</gene>
<organism evidence="1 2">
    <name type="scientific">[Candida] jaroonii</name>
    <dbReference type="NCBI Taxonomy" id="467808"/>
    <lineage>
        <taxon>Eukaryota</taxon>
        <taxon>Fungi</taxon>
        <taxon>Dikarya</taxon>
        <taxon>Ascomycota</taxon>
        <taxon>Saccharomycotina</taxon>
        <taxon>Pichiomycetes</taxon>
        <taxon>Debaryomycetaceae</taxon>
        <taxon>Yamadazyma</taxon>
    </lineage>
</organism>
<reference evidence="1" key="1">
    <citation type="submission" date="2022-06" db="EMBL/GenBank/DDBJ databases">
        <authorList>
            <person name="Legras J.-L."/>
            <person name="Devillers H."/>
            <person name="Grondin C."/>
        </authorList>
    </citation>
    <scope>NUCLEOTIDE SEQUENCE</scope>
    <source>
        <strain evidence="1">CLIB 1444</strain>
    </source>
</reference>
<evidence type="ECO:0000313" key="2">
    <source>
        <dbReference type="Proteomes" id="UP001152531"/>
    </source>
</evidence>
<keyword evidence="2" id="KW-1185">Reference proteome</keyword>
<dbReference type="EMBL" id="CALSDN010000002">
    <property type="protein sequence ID" value="CAH6719462.1"/>
    <property type="molecule type" value="Genomic_DNA"/>
</dbReference>
<accession>A0ACA9Y3F6</accession>